<sequence>MPRKAGSVRTYPNLQPGACLGYRCGPGLGTAPVSMRQIRERNNHQVTPDRIRYLPQEAGARGAAAAPGPVQLMMMMMAMILGRHAGLVCLACLMPSLSLEFPATTGAGKKGNYR</sequence>
<keyword evidence="1" id="KW-1133">Transmembrane helix</keyword>
<dbReference type="Proteomes" id="UP001605036">
    <property type="component" value="Unassembled WGS sequence"/>
</dbReference>
<feature type="transmembrane region" description="Helical" evidence="1">
    <location>
        <begin position="80"/>
        <end position="99"/>
    </location>
</feature>
<accession>A0ABD1YJQ1</accession>
<dbReference type="AlphaFoldDB" id="A0ABD1YJQ1"/>
<reference evidence="2 3" key="1">
    <citation type="submission" date="2024-09" db="EMBL/GenBank/DDBJ databases">
        <title>Chromosome-scale assembly of Riccia fluitans.</title>
        <authorList>
            <person name="Paukszto L."/>
            <person name="Sawicki J."/>
            <person name="Karawczyk K."/>
            <person name="Piernik-Szablinska J."/>
            <person name="Szczecinska M."/>
            <person name="Mazdziarz M."/>
        </authorList>
    </citation>
    <scope>NUCLEOTIDE SEQUENCE [LARGE SCALE GENOMIC DNA]</scope>
    <source>
        <strain evidence="2">Rf_01</strain>
        <tissue evidence="2">Aerial parts of the thallus</tissue>
    </source>
</reference>
<evidence type="ECO:0000256" key="1">
    <source>
        <dbReference type="SAM" id="Phobius"/>
    </source>
</evidence>
<keyword evidence="1" id="KW-0472">Membrane</keyword>
<keyword evidence="1" id="KW-0812">Transmembrane</keyword>
<evidence type="ECO:0000313" key="2">
    <source>
        <dbReference type="EMBL" id="KAL2630644.1"/>
    </source>
</evidence>
<keyword evidence="3" id="KW-1185">Reference proteome</keyword>
<name>A0ABD1YJQ1_9MARC</name>
<organism evidence="2 3">
    <name type="scientific">Riccia fluitans</name>
    <dbReference type="NCBI Taxonomy" id="41844"/>
    <lineage>
        <taxon>Eukaryota</taxon>
        <taxon>Viridiplantae</taxon>
        <taxon>Streptophyta</taxon>
        <taxon>Embryophyta</taxon>
        <taxon>Marchantiophyta</taxon>
        <taxon>Marchantiopsida</taxon>
        <taxon>Marchantiidae</taxon>
        <taxon>Marchantiales</taxon>
        <taxon>Ricciaceae</taxon>
        <taxon>Riccia</taxon>
    </lineage>
</organism>
<evidence type="ECO:0000313" key="3">
    <source>
        <dbReference type="Proteomes" id="UP001605036"/>
    </source>
</evidence>
<protein>
    <submittedName>
        <fullName evidence="2">Uncharacterized protein</fullName>
    </submittedName>
</protein>
<gene>
    <name evidence="2" type="ORF">R1flu_015330</name>
</gene>
<proteinExistence type="predicted"/>
<dbReference type="EMBL" id="JBHFFA010000004">
    <property type="protein sequence ID" value="KAL2630644.1"/>
    <property type="molecule type" value="Genomic_DNA"/>
</dbReference>
<comment type="caution">
    <text evidence="2">The sequence shown here is derived from an EMBL/GenBank/DDBJ whole genome shotgun (WGS) entry which is preliminary data.</text>
</comment>